<protein>
    <submittedName>
        <fullName evidence="1">Uncharacterized protein</fullName>
    </submittedName>
</protein>
<accession>A0ACB7YFF4</accession>
<comment type="caution">
    <text evidence="1">The sequence shown here is derived from an EMBL/GenBank/DDBJ whole genome shotgun (WGS) entry which is preliminary data.</text>
</comment>
<gene>
    <name evidence="1" type="ORF">Vadar_020945</name>
</gene>
<reference evidence="1 2" key="1">
    <citation type="journal article" date="2021" name="Hortic Res">
        <title>High-quality reference genome and annotation aids understanding of berry development for evergreen blueberry (Vaccinium darrowii).</title>
        <authorList>
            <person name="Yu J."/>
            <person name="Hulse-Kemp A.M."/>
            <person name="Babiker E."/>
            <person name="Staton M."/>
        </authorList>
    </citation>
    <scope>NUCLEOTIDE SEQUENCE [LARGE SCALE GENOMIC DNA]</scope>
    <source>
        <strain evidence="2">cv. NJ 8807/NJ 8810</strain>
        <tissue evidence="1">Young leaf</tissue>
    </source>
</reference>
<dbReference type="Proteomes" id="UP000828048">
    <property type="component" value="Chromosome 8"/>
</dbReference>
<sequence length="119" mass="13060">MQNSPVSGFSNTQTPQQQQPLSGNGLLQQSLPQPPQGNQNIPQHMIQQLLQDMSNNSGGANANGNVTRWIGVWKQCFSGRYCSNCKCGENSAGPTPSRIDSFKAASNSWWKQRVQPENN</sequence>
<proteinExistence type="predicted"/>
<evidence type="ECO:0000313" key="2">
    <source>
        <dbReference type="Proteomes" id="UP000828048"/>
    </source>
</evidence>
<evidence type="ECO:0000313" key="1">
    <source>
        <dbReference type="EMBL" id="KAH7852128.1"/>
    </source>
</evidence>
<dbReference type="EMBL" id="CM037158">
    <property type="protein sequence ID" value="KAH7852128.1"/>
    <property type="molecule type" value="Genomic_DNA"/>
</dbReference>
<organism evidence="1 2">
    <name type="scientific">Vaccinium darrowii</name>
    <dbReference type="NCBI Taxonomy" id="229202"/>
    <lineage>
        <taxon>Eukaryota</taxon>
        <taxon>Viridiplantae</taxon>
        <taxon>Streptophyta</taxon>
        <taxon>Embryophyta</taxon>
        <taxon>Tracheophyta</taxon>
        <taxon>Spermatophyta</taxon>
        <taxon>Magnoliopsida</taxon>
        <taxon>eudicotyledons</taxon>
        <taxon>Gunneridae</taxon>
        <taxon>Pentapetalae</taxon>
        <taxon>asterids</taxon>
        <taxon>Ericales</taxon>
        <taxon>Ericaceae</taxon>
        <taxon>Vaccinioideae</taxon>
        <taxon>Vaccinieae</taxon>
        <taxon>Vaccinium</taxon>
    </lineage>
</organism>
<name>A0ACB7YFF4_9ERIC</name>
<keyword evidence="2" id="KW-1185">Reference proteome</keyword>